<proteinExistence type="predicted"/>
<dbReference type="EMBL" id="UINC01029735">
    <property type="protein sequence ID" value="SVB12950.1"/>
    <property type="molecule type" value="Genomic_DNA"/>
</dbReference>
<name>A0A382BGF5_9ZZZZ</name>
<reference evidence="1" key="1">
    <citation type="submission" date="2018-05" db="EMBL/GenBank/DDBJ databases">
        <authorList>
            <person name="Lanie J.A."/>
            <person name="Ng W.-L."/>
            <person name="Kazmierczak K.M."/>
            <person name="Andrzejewski T.M."/>
            <person name="Davidsen T.M."/>
            <person name="Wayne K.J."/>
            <person name="Tettelin H."/>
            <person name="Glass J.I."/>
            <person name="Rusch D."/>
            <person name="Podicherti R."/>
            <person name="Tsui H.-C.T."/>
            <person name="Winkler M.E."/>
        </authorList>
    </citation>
    <scope>NUCLEOTIDE SEQUENCE</scope>
</reference>
<evidence type="ECO:0000313" key="1">
    <source>
        <dbReference type="EMBL" id="SVB12950.1"/>
    </source>
</evidence>
<sequence length="114" mass="12649">MDLEPPALFFHPQEIQTNLDSSFSVQLYGLKLNPAAAAHLDVRYDWGSVQIDSVVADTFFQSENDPVQIVIDEEGTLDIFIYLLPDTETDQNGGGTWSLATIYMHPVSTGESEL</sequence>
<dbReference type="AlphaFoldDB" id="A0A382BGF5"/>
<feature type="non-terminal residue" evidence="1">
    <location>
        <position position="114"/>
    </location>
</feature>
<gene>
    <name evidence="1" type="ORF">METZ01_LOCUS165804</name>
</gene>
<protein>
    <recommendedName>
        <fullName evidence="2">Cohesin domain-containing protein</fullName>
    </recommendedName>
</protein>
<organism evidence="1">
    <name type="scientific">marine metagenome</name>
    <dbReference type="NCBI Taxonomy" id="408172"/>
    <lineage>
        <taxon>unclassified sequences</taxon>
        <taxon>metagenomes</taxon>
        <taxon>ecological metagenomes</taxon>
    </lineage>
</organism>
<accession>A0A382BGF5</accession>
<evidence type="ECO:0008006" key="2">
    <source>
        <dbReference type="Google" id="ProtNLM"/>
    </source>
</evidence>